<evidence type="ECO:0000313" key="3">
    <source>
        <dbReference type="Proteomes" id="UP000016587"/>
    </source>
</evidence>
<dbReference type="Gene3D" id="3.90.550.10">
    <property type="entry name" value="Spore Coat Polysaccharide Biosynthesis Protein SpsA, Chain A"/>
    <property type="match status" value="1"/>
</dbReference>
<dbReference type="AlphaFoldDB" id="T2GCU5"/>
<dbReference type="InterPro" id="IPR001173">
    <property type="entry name" value="Glyco_trans_2-like"/>
</dbReference>
<dbReference type="EMBL" id="CP006585">
    <property type="protein sequence ID" value="AGW14103.1"/>
    <property type="molecule type" value="Genomic_DNA"/>
</dbReference>
<gene>
    <name evidence="2" type="ORF">DGI_2350</name>
</gene>
<dbReference type="GO" id="GO:0016740">
    <property type="term" value="F:transferase activity"/>
    <property type="evidence" value="ECO:0007669"/>
    <property type="project" value="UniProtKB-KW"/>
</dbReference>
<evidence type="ECO:0000313" key="2">
    <source>
        <dbReference type="EMBL" id="AGW14103.1"/>
    </source>
</evidence>
<dbReference type="PATRIC" id="fig|1121448.10.peg.2303"/>
<sequence length="411" mass="45072">MAVRVSIVVPVFNHWACTRDCLQSLAMHLRGDWFEVLAVDDGSTDQTPAELPGLGAALFGEAFTLLSQPHNRGFAAAVNRGSRAARGNWLLLLNNDTVWTHDCLSPCLAALDADPALAGVGPTLLYPEGGRLQHLGVAVAHSIKCVHPYHLYPSGHEVAGRSRRLQCITAAAMVVSRRLFLDLDGFFEGYVNGMEDVDFCARVAASGRHFTVLPQARLIHAEHQSAGRFARERENSRLLLDRCGDLLRPDLHRLAGEDGYALRFTPWLDPVLHPGPERERTVTAAWKADPRPGRVEALLEMEPAWEKGYVILAGWLERRGEPAAALAVRTRQGAFLPSLAVLEETQRLARICGDAGRLQAARTRLAAVRQVLADAAGLRAVAVAEHARAHAAGDTLLLEVWDRWMTQFTAR</sequence>
<dbReference type="eggNOG" id="COG1216">
    <property type="taxonomic scope" value="Bacteria"/>
</dbReference>
<dbReference type="OrthoDB" id="9783791at2"/>
<dbReference type="InterPro" id="IPR029044">
    <property type="entry name" value="Nucleotide-diphossugar_trans"/>
</dbReference>
<dbReference type="HOGENOM" id="CLU_668560_0_0_7"/>
<keyword evidence="3" id="KW-1185">Reference proteome</keyword>
<proteinExistence type="predicted"/>
<dbReference type="PANTHER" id="PTHR43179:SF7">
    <property type="entry name" value="RHAMNOSYLTRANSFERASE WBBL"/>
    <property type="match status" value="1"/>
</dbReference>
<reference evidence="2 3" key="1">
    <citation type="journal article" date="2013" name="J. Bacteriol.">
        <title>Roles of HynAB and Ech, the only two hydrogenases found in the model sulfate reducer Desulfovibrio gigas.</title>
        <authorList>
            <person name="Morais-Silva F.O."/>
            <person name="Santos C.I."/>
            <person name="Rodrigues R."/>
            <person name="Pereira I.A."/>
            <person name="Rodrigues-Pousada C."/>
        </authorList>
    </citation>
    <scope>NUCLEOTIDE SEQUENCE [LARGE SCALE GENOMIC DNA]</scope>
    <source>
        <strain evidence="3">ATCC 19364 / DSM 1382 / NCIMB 9332 / VKM B-1759</strain>
    </source>
</reference>
<dbReference type="Pfam" id="PF00535">
    <property type="entry name" value="Glycos_transf_2"/>
    <property type="match status" value="1"/>
</dbReference>
<accession>T2GCU5</accession>
<name>T2GCU5_MEGG1</name>
<dbReference type="SUPFAM" id="SSF53448">
    <property type="entry name" value="Nucleotide-diphospho-sugar transferases"/>
    <property type="match status" value="1"/>
</dbReference>
<feature type="domain" description="Glycosyltransferase 2-like" evidence="1">
    <location>
        <begin position="6"/>
        <end position="127"/>
    </location>
</feature>
<reference evidence="3" key="2">
    <citation type="submission" date="2013-07" db="EMBL/GenBank/DDBJ databases">
        <authorList>
            <person name="Morais-Silva F.O."/>
            <person name="Rezende A.M."/>
            <person name="Pimentel C."/>
            <person name="Resende D.M."/>
            <person name="Santos C.I."/>
            <person name="Clemente C."/>
            <person name="de Oliveira L.M."/>
            <person name="da Silva S.M."/>
            <person name="Costa D.A."/>
            <person name="Varela-Raposo A."/>
            <person name="Horacio E.C.A."/>
            <person name="Matos M."/>
            <person name="Flores O."/>
            <person name="Ruiz J.C."/>
            <person name="Rodrigues-Pousada C."/>
        </authorList>
    </citation>
    <scope>NUCLEOTIDE SEQUENCE [LARGE SCALE GENOMIC DNA]</scope>
    <source>
        <strain evidence="3">ATCC 19364 / DSM 1382 / NCIMB 9332 / VKM B-1759</strain>
    </source>
</reference>
<evidence type="ECO:0000259" key="1">
    <source>
        <dbReference type="Pfam" id="PF00535"/>
    </source>
</evidence>
<dbReference type="RefSeq" id="WP_021761063.1">
    <property type="nucleotide sequence ID" value="NC_022444.1"/>
</dbReference>
<keyword evidence="2" id="KW-0808">Transferase</keyword>
<organism evidence="2 3">
    <name type="scientific">Megalodesulfovibrio gigas (strain ATCC 19364 / DSM 1382 / NCIMB 9332 / VKM B-1759)</name>
    <name type="common">Desulfovibrio gigas</name>
    <dbReference type="NCBI Taxonomy" id="1121448"/>
    <lineage>
        <taxon>Bacteria</taxon>
        <taxon>Pseudomonadati</taxon>
        <taxon>Thermodesulfobacteriota</taxon>
        <taxon>Desulfovibrionia</taxon>
        <taxon>Desulfovibrionales</taxon>
        <taxon>Desulfovibrionaceae</taxon>
        <taxon>Megalodesulfovibrio</taxon>
    </lineage>
</organism>
<dbReference type="KEGG" id="dgg:DGI_2350"/>
<dbReference type="STRING" id="1121448.DGI_2350"/>
<protein>
    <submittedName>
        <fullName evidence="2">Putative family 2 glycosyl transferase</fullName>
    </submittedName>
</protein>
<dbReference type="Proteomes" id="UP000016587">
    <property type="component" value="Chromosome"/>
</dbReference>
<dbReference type="PANTHER" id="PTHR43179">
    <property type="entry name" value="RHAMNOSYLTRANSFERASE WBBL"/>
    <property type="match status" value="1"/>
</dbReference>